<keyword evidence="4 5" id="KW-0472">Membrane</keyword>
<dbReference type="PROSITE" id="PS00668">
    <property type="entry name" value="COMPLEX1_ND1_2"/>
    <property type="match status" value="1"/>
</dbReference>
<feature type="transmembrane region" description="Helical" evidence="5">
    <location>
        <begin position="319"/>
        <end position="339"/>
    </location>
</feature>
<feature type="transmembrane region" description="Helical" evidence="5">
    <location>
        <begin position="193"/>
        <end position="211"/>
    </location>
</feature>
<dbReference type="GO" id="GO:0016655">
    <property type="term" value="F:oxidoreductase activity, acting on NAD(P)H, quinone or similar compound as acceptor"/>
    <property type="evidence" value="ECO:0007669"/>
    <property type="project" value="UniProtKB-UniRule"/>
</dbReference>
<dbReference type="NCBIfam" id="NF004745">
    <property type="entry name" value="PRK06076.1-6"/>
    <property type="match status" value="1"/>
</dbReference>
<dbReference type="InterPro" id="IPR001694">
    <property type="entry name" value="NADH_UbQ_OxRdtase_su1/FPO"/>
</dbReference>
<keyword evidence="5 6" id="KW-0520">NAD</keyword>
<evidence type="ECO:0000256" key="3">
    <source>
        <dbReference type="ARBA" id="ARBA00022989"/>
    </source>
</evidence>
<dbReference type="PANTHER" id="PTHR11432:SF3">
    <property type="entry name" value="NADH-UBIQUINONE OXIDOREDUCTASE CHAIN 1"/>
    <property type="match status" value="1"/>
</dbReference>
<keyword evidence="5" id="KW-0874">Quinone</keyword>
<dbReference type="RefSeq" id="WP_038004654.1">
    <property type="nucleotide sequence ID" value="NZ_CP107618.1"/>
</dbReference>
<feature type="transmembrane region" description="Helical" evidence="5">
    <location>
        <begin position="82"/>
        <end position="104"/>
    </location>
</feature>
<dbReference type="EMBL" id="CYRX01000033">
    <property type="protein sequence ID" value="CUH62048.1"/>
    <property type="molecule type" value="Genomic_DNA"/>
</dbReference>
<comment type="function">
    <text evidence="5">NDH-1 shuttles electrons from NADH, via FMN and iron-sulfur (Fe-S) centers, to quinones in the respiratory chain. The immediate electron acceptor for the enzyme in this species is believed to be ubiquinone. Couples the redox reaction to proton translocation (for every two electrons transferred, four hydrogen ions are translocated across the cytoplasmic membrane), and thus conserves the redox energy in a proton gradient. This subunit may bind ubiquinone.</text>
</comment>
<dbReference type="PANTHER" id="PTHR11432">
    <property type="entry name" value="NADH DEHYDROGENASE SUBUNIT 1"/>
    <property type="match status" value="1"/>
</dbReference>
<dbReference type="GO" id="GO:0048038">
    <property type="term" value="F:quinone binding"/>
    <property type="evidence" value="ECO:0007669"/>
    <property type="project" value="UniProtKB-KW"/>
</dbReference>
<evidence type="ECO:0000256" key="6">
    <source>
        <dbReference type="RuleBase" id="RU000471"/>
    </source>
</evidence>
<dbReference type="NCBIfam" id="NF004741">
    <property type="entry name" value="PRK06076.1-2"/>
    <property type="match status" value="1"/>
</dbReference>
<feature type="transmembrane region" description="Helical" evidence="5">
    <location>
        <begin position="116"/>
        <end position="138"/>
    </location>
</feature>
<dbReference type="InterPro" id="IPR018086">
    <property type="entry name" value="NADH_UbQ_OxRdtase_su1_CS"/>
</dbReference>
<evidence type="ECO:0000313" key="8">
    <source>
        <dbReference type="Proteomes" id="UP000051298"/>
    </source>
</evidence>
<reference evidence="7 8" key="1">
    <citation type="submission" date="2015-09" db="EMBL/GenBank/DDBJ databases">
        <authorList>
            <consortium name="Swine Surveillance"/>
        </authorList>
    </citation>
    <scope>NUCLEOTIDE SEQUENCE [LARGE SCALE GENOMIC DNA]</scope>
    <source>
        <strain evidence="7 8">CECT 5294</strain>
    </source>
</reference>
<comment type="similarity">
    <text evidence="5 6">Belongs to the complex I subunit 1 family.</text>
</comment>
<evidence type="ECO:0000256" key="5">
    <source>
        <dbReference type="HAMAP-Rule" id="MF_01350"/>
    </source>
</evidence>
<dbReference type="Proteomes" id="UP000051298">
    <property type="component" value="Unassembled WGS sequence"/>
</dbReference>
<feature type="transmembrane region" description="Helical" evidence="5">
    <location>
        <begin position="240"/>
        <end position="266"/>
    </location>
</feature>
<evidence type="ECO:0000256" key="1">
    <source>
        <dbReference type="ARBA" id="ARBA00004141"/>
    </source>
</evidence>
<keyword evidence="5" id="KW-0830">Ubiquinone</keyword>
<dbReference type="EC" id="7.1.1.-" evidence="5"/>
<organism evidence="7 8">
    <name type="scientific">Thalassobacter stenotrophicus</name>
    <dbReference type="NCBI Taxonomy" id="266809"/>
    <lineage>
        <taxon>Bacteria</taxon>
        <taxon>Pseudomonadati</taxon>
        <taxon>Pseudomonadota</taxon>
        <taxon>Alphaproteobacteria</taxon>
        <taxon>Rhodobacterales</taxon>
        <taxon>Roseobacteraceae</taxon>
        <taxon>Thalassobacter</taxon>
    </lineage>
</organism>
<dbReference type="eggNOG" id="COG1005">
    <property type="taxonomic scope" value="Bacteria"/>
</dbReference>
<evidence type="ECO:0000256" key="4">
    <source>
        <dbReference type="ARBA" id="ARBA00023136"/>
    </source>
</evidence>
<gene>
    <name evidence="5 7" type="primary">nuoH</name>
    <name evidence="7" type="ORF">THS5294_03362</name>
</gene>
<comment type="subcellular location">
    <subcellularLocation>
        <location evidence="5 6">Cell membrane</location>
        <topology evidence="5 6">Multi-pass membrane protein</topology>
    </subcellularLocation>
    <subcellularLocation>
        <location evidence="1">Membrane</location>
        <topology evidence="1">Multi-pass membrane protein</topology>
    </subcellularLocation>
</comment>
<feature type="transmembrane region" description="Helical" evidence="5">
    <location>
        <begin position="12"/>
        <end position="32"/>
    </location>
</feature>
<dbReference type="GO" id="GO:0005886">
    <property type="term" value="C:plasma membrane"/>
    <property type="evidence" value="ECO:0007669"/>
    <property type="project" value="UniProtKB-SubCell"/>
</dbReference>
<name>A0A0P1FN10_9RHOB</name>
<feature type="transmembrane region" description="Helical" evidence="5">
    <location>
        <begin position="159"/>
        <end position="181"/>
    </location>
</feature>
<dbReference type="STRING" id="266809.PM03_02215"/>
<dbReference type="AlphaFoldDB" id="A0A0P1FN10"/>
<feature type="transmembrane region" description="Helical" evidence="5">
    <location>
        <begin position="278"/>
        <end position="298"/>
    </location>
</feature>
<evidence type="ECO:0000313" key="7">
    <source>
        <dbReference type="EMBL" id="CUH62048.1"/>
    </source>
</evidence>
<accession>A0A0P1FN10</accession>
<keyword evidence="5" id="KW-1278">Translocase</keyword>
<keyword evidence="3 5" id="KW-1133">Transmembrane helix</keyword>
<evidence type="ECO:0000256" key="2">
    <source>
        <dbReference type="ARBA" id="ARBA00022692"/>
    </source>
</evidence>
<sequence length="345" mass="38234">MAEFFTTPAGIAVLILAQTLAVVGFVMVSLIFLVYGDRKIWAAVQMRKGPNVVGPFGLLQIIADFLKYVVKEVVIPSGADRTLFMLAPMITFVLALIAWAVIPFNTGWAVADINVAVLYVFAVSSLEVYGVIVGGWASNSKYPFLGSLRSAAQMISYEVSIGLIIIGVIISTGSLNFGSIVAAQDTDYGFFGWYWLPHLPMVFLFFISALAETNRPPFDLPEAESELVAGYQVEYSSTPFLLYMAGEYMAIFLMCALISLLFFGGWLSPFPFLPDSPLWMVAKMGFFFFIFAMVKAIVPRYRYDQLMRIGWKVFLPMSLAWVVVVAFLAKFEVLGGFWARWAVGA</sequence>
<keyword evidence="7" id="KW-0560">Oxidoreductase</keyword>
<dbReference type="GO" id="GO:0009060">
    <property type="term" value="P:aerobic respiration"/>
    <property type="evidence" value="ECO:0007669"/>
    <property type="project" value="TreeGrafter"/>
</dbReference>
<dbReference type="HAMAP" id="MF_01350">
    <property type="entry name" value="NDH1_NuoH"/>
    <property type="match status" value="1"/>
</dbReference>
<proteinExistence type="inferred from homology"/>
<comment type="subunit">
    <text evidence="5">NDH-1 is composed of 14 different subunits. Subunits NuoA, H, J, K, L, M, N constitute the membrane sector of the complex.</text>
</comment>
<keyword evidence="2 5" id="KW-0812">Transmembrane</keyword>
<comment type="catalytic activity">
    <reaction evidence="5">
        <text>a quinone + NADH + 5 H(+)(in) = a quinol + NAD(+) + 4 H(+)(out)</text>
        <dbReference type="Rhea" id="RHEA:57888"/>
        <dbReference type="ChEBI" id="CHEBI:15378"/>
        <dbReference type="ChEBI" id="CHEBI:24646"/>
        <dbReference type="ChEBI" id="CHEBI:57540"/>
        <dbReference type="ChEBI" id="CHEBI:57945"/>
        <dbReference type="ChEBI" id="CHEBI:132124"/>
    </reaction>
</comment>
<dbReference type="Pfam" id="PF00146">
    <property type="entry name" value="NADHdh"/>
    <property type="match status" value="1"/>
</dbReference>
<dbReference type="GO" id="GO:0003954">
    <property type="term" value="F:NADH dehydrogenase activity"/>
    <property type="evidence" value="ECO:0007669"/>
    <property type="project" value="TreeGrafter"/>
</dbReference>
<keyword evidence="5" id="KW-1003">Cell membrane</keyword>
<protein>
    <recommendedName>
        <fullName evidence="5">NADH-quinone oxidoreductase subunit H</fullName>
        <ecNumber evidence="5">7.1.1.-</ecNumber>
    </recommendedName>
    <alternativeName>
        <fullName evidence="5">NADH dehydrogenase I subunit H</fullName>
    </alternativeName>
    <alternativeName>
        <fullName evidence="5">NDH-1 subunit H</fullName>
    </alternativeName>
</protein>